<dbReference type="eggNOG" id="COG3405">
    <property type="taxonomic scope" value="Bacteria"/>
</dbReference>
<dbReference type="InterPro" id="IPR008928">
    <property type="entry name" value="6-hairpin_glycosidase_sf"/>
</dbReference>
<dbReference type="SUPFAM" id="SSF63446">
    <property type="entry name" value="Type I dockerin domain"/>
    <property type="match status" value="1"/>
</dbReference>
<gene>
    <name evidence="9" type="ordered locus">Clocl_1055</name>
</gene>
<dbReference type="CDD" id="cd14256">
    <property type="entry name" value="Dockerin_I"/>
    <property type="match status" value="1"/>
</dbReference>
<evidence type="ECO:0000256" key="4">
    <source>
        <dbReference type="ARBA" id="ARBA00023295"/>
    </source>
</evidence>
<dbReference type="SUPFAM" id="SSF48208">
    <property type="entry name" value="Six-hairpin glycosidases"/>
    <property type="match status" value="1"/>
</dbReference>
<dbReference type="KEGG" id="ccl:Clocl_1055"/>
<dbReference type="InterPro" id="IPR002037">
    <property type="entry name" value="Glyco_hydro_8"/>
</dbReference>
<evidence type="ECO:0000256" key="7">
    <source>
        <dbReference type="SAM" id="MobiDB-lite"/>
    </source>
</evidence>
<dbReference type="OrthoDB" id="9803461at2"/>
<keyword evidence="3 6" id="KW-0378">Hydrolase</keyword>
<evidence type="ECO:0000256" key="6">
    <source>
        <dbReference type="RuleBase" id="RU361167"/>
    </source>
</evidence>
<dbReference type="Gene3D" id="1.10.1330.10">
    <property type="entry name" value="Dockerin domain"/>
    <property type="match status" value="1"/>
</dbReference>
<sequence length="483" mass="53893" precursor="true">MRKKYKIKLLRRGIILLTLVSLMVSTVFINTGSVSAAKFPYNAVYKYGLSSVVDNQDEANALLLREWEAWKSRHITSNGAGGYKRVQRDSSTNFDTVSEGMGYGMLLAVYFNEQSLFDDLYRYVKLHFNSRGLMSWHINPDGSLPDSGSYNCATDADEDIAVALIFAHKQWGSNGSINYANEARNLISNLERYCLDGDILKPGDVWGGWSTVNPSYFAPAWYKIFAQFTGNSKWYSVADKCYEIIDNVHRRNNGTGLVPDWCQGDGAPASGMGYNYSYDATRYPWRTVLDYLWFGDQRAKNNCDLINKFFIKIGPENIRGEYSITGNQIGSAHNSSFVAPIAASALTGYDLNFAKAMHEENVKVTEPPEYCYYGGTLRLITMLYTTGNFPNLYEEVISRTPTPTVPTPTPTPSNGGTVIKGDVNGDGEVNSIDYALMKSKILGLIYNFPYIYGDLAADMNDDGDFNSLDYALLKMKLLGLTSI</sequence>
<reference evidence="10" key="1">
    <citation type="submission" date="2011-12" db="EMBL/GenBank/DDBJ databases">
        <title>Complete sequence of Clostridium clariflavum DSM 19732.</title>
        <authorList>
            <consortium name="US DOE Joint Genome Institute"/>
            <person name="Lucas S."/>
            <person name="Han J."/>
            <person name="Lapidus A."/>
            <person name="Cheng J.-F."/>
            <person name="Goodwin L."/>
            <person name="Pitluck S."/>
            <person name="Peters L."/>
            <person name="Teshima H."/>
            <person name="Detter J.C."/>
            <person name="Han C."/>
            <person name="Tapia R."/>
            <person name="Land M."/>
            <person name="Hauser L."/>
            <person name="Kyrpides N."/>
            <person name="Ivanova N."/>
            <person name="Pagani I."/>
            <person name="Kitzmiller T."/>
            <person name="Lynd L."/>
            <person name="Izquierdo J."/>
            <person name="Woyke T."/>
        </authorList>
    </citation>
    <scope>NUCLEOTIDE SEQUENCE [LARGE SCALE GENOMIC DNA]</scope>
    <source>
        <strain evidence="10">DSM 19732 / NBRC 101661 / EBR45</strain>
    </source>
</reference>
<dbReference type="Gene3D" id="1.50.10.10">
    <property type="match status" value="1"/>
</dbReference>
<dbReference type="InterPro" id="IPR012341">
    <property type="entry name" value="6hp_glycosidase-like_sf"/>
</dbReference>
<dbReference type="HOGENOM" id="CLU_036185_0_0_9"/>
<name>G8LXM1_ACECE</name>
<dbReference type="Pfam" id="PF01270">
    <property type="entry name" value="Glyco_hydro_8"/>
    <property type="match status" value="1"/>
</dbReference>
<evidence type="ECO:0000256" key="1">
    <source>
        <dbReference type="ARBA" id="ARBA00009209"/>
    </source>
</evidence>
<evidence type="ECO:0000256" key="5">
    <source>
        <dbReference type="PROSITE-ProRule" id="PRU10058"/>
    </source>
</evidence>
<dbReference type="InterPro" id="IPR036439">
    <property type="entry name" value="Dockerin_dom_sf"/>
</dbReference>
<comment type="similarity">
    <text evidence="1 6">Belongs to the glycosyl hydrolase 8 (cellulase D) family.</text>
</comment>
<evidence type="ECO:0000313" key="9">
    <source>
        <dbReference type="EMBL" id="AEV67732.1"/>
    </source>
</evidence>
<dbReference type="PROSITE" id="PS00812">
    <property type="entry name" value="GLYCOSYL_HYDROL_F8"/>
    <property type="match status" value="1"/>
</dbReference>
<keyword evidence="4 6" id="KW-0326">Glycosidase</keyword>
<dbReference type="RefSeq" id="WP_014254350.1">
    <property type="nucleotide sequence ID" value="NC_016627.1"/>
</dbReference>
<dbReference type="SMR" id="G8LXM1"/>
<dbReference type="PROSITE" id="PS00448">
    <property type="entry name" value="CLOS_CELLULOSOME_RPT"/>
    <property type="match status" value="1"/>
</dbReference>
<organism evidence="9 10">
    <name type="scientific">Acetivibrio clariflavus (strain DSM 19732 / NBRC 101661 / EBR45)</name>
    <name type="common">Clostridium clariflavum</name>
    <dbReference type="NCBI Taxonomy" id="720554"/>
    <lineage>
        <taxon>Bacteria</taxon>
        <taxon>Bacillati</taxon>
        <taxon>Bacillota</taxon>
        <taxon>Clostridia</taxon>
        <taxon>Eubacteriales</taxon>
        <taxon>Oscillospiraceae</taxon>
        <taxon>Acetivibrio</taxon>
    </lineage>
</organism>
<keyword evidence="10" id="KW-1185">Reference proteome</keyword>
<proteinExistence type="inferred from homology"/>
<dbReference type="PRINTS" id="PR00735">
    <property type="entry name" value="GLHYDRLASE8"/>
</dbReference>
<evidence type="ECO:0000256" key="2">
    <source>
        <dbReference type="ARBA" id="ARBA00022729"/>
    </source>
</evidence>
<evidence type="ECO:0000256" key="3">
    <source>
        <dbReference type="ARBA" id="ARBA00022801"/>
    </source>
</evidence>
<dbReference type="InterPro" id="IPR019834">
    <property type="entry name" value="Glyco_hydro_8_CS"/>
</dbReference>
<feature type="region of interest" description="Disordered" evidence="7">
    <location>
        <begin position="400"/>
        <end position="422"/>
    </location>
</feature>
<feature type="active site" description="Nucleophile" evidence="5">
    <location>
        <position position="155"/>
    </location>
</feature>
<dbReference type="PROSITE" id="PS51766">
    <property type="entry name" value="DOCKERIN"/>
    <property type="match status" value="1"/>
</dbReference>
<dbReference type="EMBL" id="CP003065">
    <property type="protein sequence ID" value="AEV67732.1"/>
    <property type="molecule type" value="Genomic_DNA"/>
</dbReference>
<dbReference type="AlphaFoldDB" id="G8LXM1"/>
<dbReference type="Proteomes" id="UP000005435">
    <property type="component" value="Chromosome"/>
</dbReference>
<evidence type="ECO:0000259" key="8">
    <source>
        <dbReference type="PROSITE" id="PS51766"/>
    </source>
</evidence>
<dbReference type="GO" id="GO:0000272">
    <property type="term" value="P:polysaccharide catabolic process"/>
    <property type="evidence" value="ECO:0007669"/>
    <property type="project" value="UniProtKB-KW"/>
</dbReference>
<keyword evidence="2" id="KW-0732">Signal</keyword>
<keyword evidence="6" id="KW-0119">Carbohydrate metabolism</keyword>
<dbReference type="GO" id="GO:0004553">
    <property type="term" value="F:hydrolase activity, hydrolyzing O-glycosyl compounds"/>
    <property type="evidence" value="ECO:0007669"/>
    <property type="project" value="InterPro"/>
</dbReference>
<protein>
    <recommendedName>
        <fullName evidence="6">Glucanase</fullName>
        <ecNumber evidence="6">3.2.1.-</ecNumber>
    </recommendedName>
</protein>
<dbReference type="Pfam" id="PF00404">
    <property type="entry name" value="Dockerin_1"/>
    <property type="match status" value="1"/>
</dbReference>
<dbReference type="EC" id="3.2.1.-" evidence="6"/>
<keyword evidence="6" id="KW-0624">Polysaccharide degradation</keyword>
<reference evidence="9 10" key="2">
    <citation type="journal article" date="2012" name="Stand. Genomic Sci.">
        <title>Complete Genome Sequence of Clostridium clariflavum DSM 19732.</title>
        <authorList>
            <person name="Izquierdo J.A."/>
            <person name="Goodwin L."/>
            <person name="Davenport K.W."/>
            <person name="Teshima H."/>
            <person name="Bruce D."/>
            <person name="Detter C."/>
            <person name="Tapia R."/>
            <person name="Han S."/>
            <person name="Land M."/>
            <person name="Hauser L."/>
            <person name="Jeffries C.D."/>
            <person name="Han J."/>
            <person name="Pitluck S."/>
            <person name="Nolan M."/>
            <person name="Chen A."/>
            <person name="Huntemann M."/>
            <person name="Mavromatis K."/>
            <person name="Mikhailova N."/>
            <person name="Liolios K."/>
            <person name="Woyke T."/>
            <person name="Lynd L.R."/>
        </authorList>
    </citation>
    <scope>NUCLEOTIDE SEQUENCE [LARGE SCALE GENOMIC DNA]</scope>
    <source>
        <strain evidence="10">DSM 19732 / NBRC 101661 / EBR45</strain>
    </source>
</reference>
<dbReference type="InterPro" id="IPR016134">
    <property type="entry name" value="Dockerin_dom"/>
</dbReference>
<evidence type="ECO:0000313" key="10">
    <source>
        <dbReference type="Proteomes" id="UP000005435"/>
    </source>
</evidence>
<dbReference type="InterPro" id="IPR002105">
    <property type="entry name" value="Dockerin_1_rpt"/>
</dbReference>
<feature type="domain" description="Dockerin" evidence="8">
    <location>
        <begin position="416"/>
        <end position="483"/>
    </location>
</feature>
<accession>G8LXM1</accession>
<dbReference type="STRING" id="720554.Clocl_1055"/>